<accession>A0A246BJH9</accession>
<evidence type="ECO:0000313" key="2">
    <source>
        <dbReference type="Proteomes" id="UP000197208"/>
    </source>
</evidence>
<reference evidence="1 2" key="1">
    <citation type="submission" date="2017-05" db="EMBL/GenBank/DDBJ databases">
        <title>De novo genome assembly of Deniococcus indicus strain DR1.</title>
        <authorList>
            <person name="Chauhan D."/>
            <person name="Yennamalli R.M."/>
            <person name="Priyadarshini R."/>
        </authorList>
    </citation>
    <scope>NUCLEOTIDE SEQUENCE [LARGE SCALE GENOMIC DNA]</scope>
    <source>
        <strain evidence="1 2">DR1</strain>
    </source>
</reference>
<dbReference type="Proteomes" id="UP000197208">
    <property type="component" value="Unassembled WGS sequence"/>
</dbReference>
<dbReference type="InterPro" id="IPR046897">
    <property type="entry name" value="ABC-3C_MC6"/>
</dbReference>
<name>A0A246BJH9_9DEIO</name>
<organism evidence="1 2">
    <name type="scientific">Deinococcus indicus</name>
    <dbReference type="NCBI Taxonomy" id="223556"/>
    <lineage>
        <taxon>Bacteria</taxon>
        <taxon>Thermotogati</taxon>
        <taxon>Deinococcota</taxon>
        <taxon>Deinococci</taxon>
        <taxon>Deinococcales</taxon>
        <taxon>Deinococcaceae</taxon>
        <taxon>Deinococcus</taxon>
    </lineage>
</organism>
<evidence type="ECO:0000313" key="1">
    <source>
        <dbReference type="EMBL" id="OWL95051.1"/>
    </source>
</evidence>
<keyword evidence="2" id="KW-1185">Reference proteome</keyword>
<proteinExistence type="predicted"/>
<comment type="caution">
    <text evidence="1">The sequence shown here is derived from an EMBL/GenBank/DDBJ whole genome shotgun (WGS) entry which is preliminary data.</text>
</comment>
<protein>
    <submittedName>
        <fullName evidence="1">Uncharacterized protein</fullName>
    </submittedName>
</protein>
<gene>
    <name evidence="1" type="ORF">CBQ26_13430</name>
</gene>
<dbReference type="RefSeq" id="WP_088249140.1">
    <property type="nucleotide sequence ID" value="NZ_NHMK01000020.1"/>
</dbReference>
<dbReference type="OrthoDB" id="1551087at2"/>
<dbReference type="AlphaFoldDB" id="A0A246BJH9"/>
<dbReference type="Pfam" id="PF20293">
    <property type="entry name" value="MC6"/>
    <property type="match status" value="1"/>
</dbReference>
<sequence>MILPTKYLNTDRSLLNLGAEVMMLLGREKPVSKLWEEFQKTRQGKAMVTYEWFVLTLDLLFCLGHVEYKSGKIVRRVP</sequence>
<dbReference type="EMBL" id="NHMK01000020">
    <property type="protein sequence ID" value="OWL95051.1"/>
    <property type="molecule type" value="Genomic_DNA"/>
</dbReference>